<reference evidence="1 2" key="1">
    <citation type="journal article" date="2019" name="Anaerobe">
        <title>Detection of Robinsoniella peoriensis in multiple bone samples of a trauma patient.</title>
        <authorList>
            <person name="Schrottner P."/>
            <person name="Hartwich K."/>
            <person name="Bunk B."/>
            <person name="Schober I."/>
            <person name="Helbig S."/>
            <person name="Rudolph W.W."/>
            <person name="Gunzer F."/>
        </authorList>
    </citation>
    <scope>NUCLEOTIDE SEQUENCE [LARGE SCALE GENOMIC DNA]</scope>
    <source>
        <strain evidence="1 2">DSM 106044</strain>
    </source>
</reference>
<dbReference type="AlphaFoldDB" id="A0A4U8QAJ1"/>
<proteinExistence type="predicted"/>
<evidence type="ECO:0000313" key="2">
    <source>
        <dbReference type="Proteomes" id="UP000306509"/>
    </source>
</evidence>
<organism evidence="1 2">
    <name type="scientific">Robinsoniella peoriensis</name>
    <dbReference type="NCBI Taxonomy" id="180332"/>
    <lineage>
        <taxon>Bacteria</taxon>
        <taxon>Bacillati</taxon>
        <taxon>Bacillota</taxon>
        <taxon>Clostridia</taxon>
        <taxon>Lachnospirales</taxon>
        <taxon>Lachnospiraceae</taxon>
        <taxon>Robinsoniella</taxon>
    </lineage>
</organism>
<sequence length="48" mass="6066">MTVNENIALFLDYRFFQKLFEYYYRKKINTPCFLMKQNEKWTIVTYNV</sequence>
<gene>
    <name evidence="1" type="ORF">DSM106044_01087</name>
</gene>
<name>A0A4U8QAJ1_9FIRM</name>
<dbReference type="Proteomes" id="UP000306509">
    <property type="component" value="Unassembled WGS sequence"/>
</dbReference>
<accession>A0A4U8QAJ1</accession>
<evidence type="ECO:0000313" key="1">
    <source>
        <dbReference type="EMBL" id="TLD02050.1"/>
    </source>
</evidence>
<comment type="caution">
    <text evidence="1">The sequence shown here is derived from an EMBL/GenBank/DDBJ whole genome shotgun (WGS) entry which is preliminary data.</text>
</comment>
<dbReference type="EMBL" id="QGQD01000023">
    <property type="protein sequence ID" value="TLD02050.1"/>
    <property type="molecule type" value="Genomic_DNA"/>
</dbReference>
<dbReference type="RefSeq" id="WP_176731126.1">
    <property type="nucleotide sequence ID" value="NZ_CABMJZ010000121.1"/>
</dbReference>
<dbReference type="STRING" id="180332.GCA_000797495_00518"/>
<protein>
    <submittedName>
        <fullName evidence="1">Uncharacterized protein</fullName>
    </submittedName>
</protein>
<keyword evidence="2" id="KW-1185">Reference proteome</keyword>